<gene>
    <name evidence="3" type="ORF">WJX74_009419</name>
</gene>
<accession>A0AAW1QDM4</accession>
<reference evidence="3 4" key="1">
    <citation type="journal article" date="2024" name="Nat. Commun.">
        <title>Phylogenomics reveals the evolutionary origins of lichenization in chlorophyte algae.</title>
        <authorList>
            <person name="Puginier C."/>
            <person name="Libourel C."/>
            <person name="Otte J."/>
            <person name="Skaloud P."/>
            <person name="Haon M."/>
            <person name="Grisel S."/>
            <person name="Petersen M."/>
            <person name="Berrin J.G."/>
            <person name="Delaux P.M."/>
            <person name="Dal Grande F."/>
            <person name="Keller J."/>
        </authorList>
    </citation>
    <scope>NUCLEOTIDE SEQUENCE [LARGE SCALE GENOMIC DNA]</scope>
    <source>
        <strain evidence="3 4">SAG 2145</strain>
    </source>
</reference>
<dbReference type="GO" id="GO:0051125">
    <property type="term" value="P:regulation of actin nucleation"/>
    <property type="evidence" value="ECO:0007669"/>
    <property type="project" value="TreeGrafter"/>
</dbReference>
<dbReference type="Pfam" id="PF10266">
    <property type="entry name" value="Strumpellin"/>
    <property type="match status" value="1"/>
</dbReference>
<organism evidence="3 4">
    <name type="scientific">Apatococcus lobatus</name>
    <dbReference type="NCBI Taxonomy" id="904363"/>
    <lineage>
        <taxon>Eukaryota</taxon>
        <taxon>Viridiplantae</taxon>
        <taxon>Chlorophyta</taxon>
        <taxon>core chlorophytes</taxon>
        <taxon>Trebouxiophyceae</taxon>
        <taxon>Chlorellales</taxon>
        <taxon>Chlorellaceae</taxon>
        <taxon>Apatococcus</taxon>
    </lineage>
</organism>
<protein>
    <submittedName>
        <fullName evidence="3">Uncharacterized protein</fullName>
    </submittedName>
</protein>
<dbReference type="PANTHER" id="PTHR15691:SF6">
    <property type="entry name" value="WASH COMPLEX SUBUNIT 5"/>
    <property type="match status" value="1"/>
</dbReference>
<sequence length="1268" mass="136734">MPEASPGSTSEPGNQLTIANLKPAQPLEILRELASQGTVLAEDIKSEGQQLPRVLLIEPKSKKAQLPPLFDFRYFSDSDQFEQSLEDDAQASSWDEQIRRAHGSYFEKLYRLYEALVALRAGLQQFLQQLLAGQFLHYSLDTMLLSNDGKKLLLEAIYSLGSAMLTLAHHIPDLPRERSVVAFFRLKGGTQAVGPSINAVMKLCAATGSNPSAKQPPAGFPESFLARFPLEQQPVLQLLNNLRQDDLYSALQHFPNPEHRSVALSRQAVRVYITLYYCPKLLHRDAPLMRSLVDRHFADCWVIPFSQGRLADLAAEWEAFGAAKATLLGTLVPGRVKLLAASHADMAVGLQKQLQDYLVEGQLKEEYVLEHNAELLDCLRSCNVTLRWLLLHASTNHRKLRPVVAAAAAEPPDALLGLLLDTALMENRVRRIAGRLLGSKQERWEAQKQVVASSLTRLATFFLALKAASAVRGTHLDASPGSDGSRLSVWFDELTQQVEGMDLDDGAGSNRRVQQLNAALDDVERFHPAEAAAQTKAYLAEIRGHLARLLRLADLQPELLHALDHVAAGAWAWAPLQSHTARLQAMVRDDPSNVAKVLCLADKLRQGEEAPLLLLEQAGSPDLARIAACSHARLLSFTQRLLQGVPAAVFEALEAAAQLRREHDLELPARVERDQLRDYALLPQRAHLLRLTSRMAAFANGLLGPTLFSPVANGGDSLPGLEPHKLLTEGIRSHLAQRLAQVLTSALAFPGQPVALPYDRSGAAHAPLLAVAFGRSPTAELIAAGQELSRKLRGLCAWSASLRSSLECSQHVLGIQARPMWNAEIENLTHTAMALELKAFQADNKASQGSGSAKQALNPPSTWLGAVASELLRIADPQLLQHSSQQMAWVDATGRQAAPLHLLQTLHDSLGTPAMGALHKLLGRRICSAAAAAVQLCRAELSSGLCGHVANLGEVLQDPLAGTDGAPAVLAEMTKRGSRLWPRLEAALAAAGQAAPLQSHIAHQMRLHARVSCAGSLTSPLETLQQARALSLAAAAQPGSSAQPPLSIASGMPQHGRRNQQLALAVRQPRGQAGTQSLAAIGNSSMATAATDWTQGHEASGLDAWLRLAGLSDSRGLDKPAPGAEDGRQLPEELPLLMLLLLHNLLPDCMYSQANAAVQLSSKPSRHADLQSLLHGIVLMLSSSGNLQRLLEHLGESIHAHIQAATSMAAHGAQAAGIEVTMPPEVSLLVGLAEAIIAKACLPHSHLHKFISPFICASAHTVFADRVL</sequence>
<feature type="compositionally biased region" description="Low complexity" evidence="2">
    <location>
        <begin position="1035"/>
        <end position="1047"/>
    </location>
</feature>
<name>A0AAW1QDM4_9CHLO</name>
<dbReference type="Proteomes" id="UP001438707">
    <property type="component" value="Unassembled WGS sequence"/>
</dbReference>
<evidence type="ECO:0000313" key="3">
    <source>
        <dbReference type="EMBL" id="KAK9819467.1"/>
    </source>
</evidence>
<feature type="region of interest" description="Disordered" evidence="2">
    <location>
        <begin position="1035"/>
        <end position="1058"/>
    </location>
</feature>
<dbReference type="GO" id="GO:0071203">
    <property type="term" value="C:WASH complex"/>
    <property type="evidence" value="ECO:0007669"/>
    <property type="project" value="InterPro"/>
</dbReference>
<comment type="similarity">
    <text evidence="1">Belongs to the strumpellin family.</text>
</comment>
<dbReference type="GO" id="GO:0005768">
    <property type="term" value="C:endosome"/>
    <property type="evidence" value="ECO:0007669"/>
    <property type="project" value="TreeGrafter"/>
</dbReference>
<evidence type="ECO:0000256" key="1">
    <source>
        <dbReference type="ARBA" id="ARBA00006224"/>
    </source>
</evidence>
<evidence type="ECO:0000313" key="4">
    <source>
        <dbReference type="Proteomes" id="UP001438707"/>
    </source>
</evidence>
<dbReference type="AlphaFoldDB" id="A0AAW1QDM4"/>
<dbReference type="GO" id="GO:0030041">
    <property type="term" value="P:actin filament polymerization"/>
    <property type="evidence" value="ECO:0007669"/>
    <property type="project" value="TreeGrafter"/>
</dbReference>
<dbReference type="GO" id="GO:0007032">
    <property type="term" value="P:endosome organization"/>
    <property type="evidence" value="ECO:0007669"/>
    <property type="project" value="TreeGrafter"/>
</dbReference>
<keyword evidence="4" id="KW-1185">Reference proteome</keyword>
<dbReference type="GO" id="GO:0140285">
    <property type="term" value="P:endosome fission"/>
    <property type="evidence" value="ECO:0007669"/>
    <property type="project" value="TreeGrafter"/>
</dbReference>
<dbReference type="EMBL" id="JALJOS010000047">
    <property type="protein sequence ID" value="KAK9819467.1"/>
    <property type="molecule type" value="Genomic_DNA"/>
</dbReference>
<comment type="caution">
    <text evidence="3">The sequence shown here is derived from an EMBL/GenBank/DDBJ whole genome shotgun (WGS) entry which is preliminary data.</text>
</comment>
<proteinExistence type="inferred from homology"/>
<dbReference type="PANTHER" id="PTHR15691">
    <property type="entry name" value="WASH COMPLEX SUBUNIT 5"/>
    <property type="match status" value="1"/>
</dbReference>
<dbReference type="InterPro" id="IPR019393">
    <property type="entry name" value="WASH_strumpellin"/>
</dbReference>
<evidence type="ECO:0000256" key="2">
    <source>
        <dbReference type="SAM" id="MobiDB-lite"/>
    </source>
</evidence>